<evidence type="ECO:0000313" key="6">
    <source>
        <dbReference type="Proteomes" id="UP000295632"/>
    </source>
</evidence>
<feature type="transmembrane region" description="Helical" evidence="4">
    <location>
        <begin position="63"/>
        <end position="86"/>
    </location>
</feature>
<name>A0A4R6TYS7_9BACI</name>
<evidence type="ECO:0000256" key="3">
    <source>
        <dbReference type="ARBA" id="ARBA00022449"/>
    </source>
</evidence>
<keyword evidence="4" id="KW-0812">Transmembrane</keyword>
<dbReference type="Pfam" id="PF03334">
    <property type="entry name" value="PhaG_MnhG_YufB"/>
    <property type="match status" value="1"/>
</dbReference>
<proteinExistence type="inferred from homology"/>
<dbReference type="GO" id="GO:0016020">
    <property type="term" value="C:membrane"/>
    <property type="evidence" value="ECO:0007669"/>
    <property type="project" value="UniProtKB-SubCell"/>
</dbReference>
<organism evidence="5 6">
    <name type="scientific">Aureibacillus halotolerans</name>
    <dbReference type="NCBI Taxonomy" id="1508390"/>
    <lineage>
        <taxon>Bacteria</taxon>
        <taxon>Bacillati</taxon>
        <taxon>Bacillota</taxon>
        <taxon>Bacilli</taxon>
        <taxon>Bacillales</taxon>
        <taxon>Bacillaceae</taxon>
        <taxon>Aureibacillus</taxon>
    </lineage>
</organism>
<sequence length="120" mass="13275">MSELIVSALLLIGAFFLFSGSLGVLRFRDVYNRLHAATKSSTLGIIGILLGGFIYFWHEKGIVSGKLLIGIFFVMLTAPVAAHMLGRAAYKLKIPMQDNTIHNALKEDVHDEEKNQETRG</sequence>
<gene>
    <name evidence="5" type="ORF">EV213_111103</name>
</gene>
<feature type="transmembrane region" description="Helical" evidence="4">
    <location>
        <begin position="6"/>
        <end position="25"/>
    </location>
</feature>
<comment type="caution">
    <text evidence="5">The sequence shown here is derived from an EMBL/GenBank/DDBJ whole genome shotgun (WGS) entry which is preliminary data.</text>
</comment>
<dbReference type="RefSeq" id="WP_133581068.1">
    <property type="nucleotide sequence ID" value="NZ_SNYJ01000011.1"/>
</dbReference>
<dbReference type="PANTHER" id="PTHR34703:SF1">
    <property type="entry name" value="ANTIPORTER SUBUNIT MNHG2-RELATED"/>
    <property type="match status" value="1"/>
</dbReference>
<accession>A0A4R6TYS7</accession>
<dbReference type="GO" id="GO:0015385">
    <property type="term" value="F:sodium:proton antiporter activity"/>
    <property type="evidence" value="ECO:0007669"/>
    <property type="project" value="TreeGrafter"/>
</dbReference>
<keyword evidence="3" id="KW-0813">Transport</keyword>
<keyword evidence="3" id="KW-0050">Antiport</keyword>
<dbReference type="PANTHER" id="PTHR34703">
    <property type="entry name" value="ANTIPORTER SUBUNIT MNHG2-RELATED"/>
    <property type="match status" value="1"/>
</dbReference>
<evidence type="ECO:0000256" key="2">
    <source>
        <dbReference type="ARBA" id="ARBA00008404"/>
    </source>
</evidence>
<dbReference type="EMBL" id="SNYJ01000011">
    <property type="protein sequence ID" value="TDQ38022.1"/>
    <property type="molecule type" value="Genomic_DNA"/>
</dbReference>
<keyword evidence="6" id="KW-1185">Reference proteome</keyword>
<dbReference type="InterPro" id="IPR005133">
    <property type="entry name" value="PhaG_MnhG_YufB"/>
</dbReference>
<dbReference type="OrthoDB" id="9806575at2"/>
<dbReference type="NCBIfam" id="TIGR01300">
    <property type="entry name" value="CPA3_mnhG_phaG"/>
    <property type="match status" value="1"/>
</dbReference>
<reference evidence="5 6" key="1">
    <citation type="submission" date="2019-03" db="EMBL/GenBank/DDBJ databases">
        <title>Genomic Encyclopedia of Type Strains, Phase IV (KMG-IV): sequencing the most valuable type-strain genomes for metagenomic binning, comparative biology and taxonomic classification.</title>
        <authorList>
            <person name="Goeker M."/>
        </authorList>
    </citation>
    <scope>NUCLEOTIDE SEQUENCE [LARGE SCALE GENOMIC DNA]</scope>
    <source>
        <strain evidence="5 6">DSM 28697</strain>
    </source>
</reference>
<evidence type="ECO:0000256" key="4">
    <source>
        <dbReference type="SAM" id="Phobius"/>
    </source>
</evidence>
<dbReference type="Proteomes" id="UP000295632">
    <property type="component" value="Unassembled WGS sequence"/>
</dbReference>
<evidence type="ECO:0000256" key="1">
    <source>
        <dbReference type="ARBA" id="ARBA00004141"/>
    </source>
</evidence>
<dbReference type="AlphaFoldDB" id="A0A4R6TYS7"/>
<protein>
    <submittedName>
        <fullName evidence="5">Multisubunit sodium/proton antiporter MrpG subunit</fullName>
    </submittedName>
</protein>
<feature type="transmembrane region" description="Helical" evidence="4">
    <location>
        <begin position="37"/>
        <end position="57"/>
    </location>
</feature>
<keyword evidence="4" id="KW-0472">Membrane</keyword>
<comment type="subcellular location">
    <subcellularLocation>
        <location evidence="1">Membrane</location>
        <topology evidence="1">Multi-pass membrane protein</topology>
    </subcellularLocation>
</comment>
<dbReference type="NCBIfam" id="NF009314">
    <property type="entry name" value="PRK12674.1-2"/>
    <property type="match status" value="1"/>
</dbReference>
<keyword evidence="4" id="KW-1133">Transmembrane helix</keyword>
<comment type="similarity">
    <text evidence="2">Belongs to the CPA3 antiporters (TC 2.A.63) subunit G family.</text>
</comment>
<evidence type="ECO:0000313" key="5">
    <source>
        <dbReference type="EMBL" id="TDQ38022.1"/>
    </source>
</evidence>